<reference evidence="2" key="1">
    <citation type="submission" date="2022-11" db="UniProtKB">
        <authorList>
            <consortium name="WormBaseParasite"/>
        </authorList>
    </citation>
    <scope>IDENTIFICATION</scope>
</reference>
<evidence type="ECO:0000313" key="2">
    <source>
        <dbReference type="WBParaSite" id="JU765_v2.g19438.t1"/>
    </source>
</evidence>
<sequence>MMQVRIKLDEKITDFMDFGDETLTKIPKETSLSFDETNLNLQNLLEKVAEVFNLPKNAFESFGLVFDGFKHKNASSPEVFPIFLTEDSMKNVNDDSILLLTVSAKKYAQKYLSKLDNINMEEDGVCNEFLDDLLVLVTDP</sequence>
<organism evidence="1 2">
    <name type="scientific">Panagrolaimus sp. JU765</name>
    <dbReference type="NCBI Taxonomy" id="591449"/>
    <lineage>
        <taxon>Eukaryota</taxon>
        <taxon>Metazoa</taxon>
        <taxon>Ecdysozoa</taxon>
        <taxon>Nematoda</taxon>
        <taxon>Chromadorea</taxon>
        <taxon>Rhabditida</taxon>
        <taxon>Tylenchina</taxon>
        <taxon>Panagrolaimomorpha</taxon>
        <taxon>Panagrolaimoidea</taxon>
        <taxon>Panagrolaimidae</taxon>
        <taxon>Panagrolaimus</taxon>
    </lineage>
</organism>
<evidence type="ECO:0000313" key="1">
    <source>
        <dbReference type="Proteomes" id="UP000887576"/>
    </source>
</evidence>
<protein>
    <submittedName>
        <fullName evidence="2">Uncharacterized protein</fullName>
    </submittedName>
</protein>
<name>A0AC34QTV9_9BILA</name>
<dbReference type="WBParaSite" id="JU765_v2.g19438.t1">
    <property type="protein sequence ID" value="JU765_v2.g19438.t1"/>
    <property type="gene ID" value="JU765_v2.g19438"/>
</dbReference>
<dbReference type="Proteomes" id="UP000887576">
    <property type="component" value="Unplaced"/>
</dbReference>
<proteinExistence type="predicted"/>
<accession>A0AC34QTV9</accession>